<protein>
    <submittedName>
        <fullName evidence="2">Uncharacterized protein</fullName>
    </submittedName>
</protein>
<feature type="compositionally biased region" description="Basic and acidic residues" evidence="1">
    <location>
        <begin position="32"/>
        <end position="75"/>
    </location>
</feature>
<sequence>MPAAQTLLLIAPRQTEAAPVTNFAALAADVDEFGRERRSDKRRDSRERDRDHSKRSRDRDRERDREREKGREGGGLHRRGSGNGSFGFDGEGEAYLRYAAQ</sequence>
<evidence type="ECO:0000313" key="3">
    <source>
        <dbReference type="Proteomes" id="UP000664859"/>
    </source>
</evidence>
<comment type="caution">
    <text evidence="2">The sequence shown here is derived from an EMBL/GenBank/DDBJ whole genome shotgun (WGS) entry which is preliminary data.</text>
</comment>
<feature type="region of interest" description="Disordered" evidence="1">
    <location>
        <begin position="29"/>
        <end position="92"/>
    </location>
</feature>
<dbReference type="Proteomes" id="UP000664859">
    <property type="component" value="Unassembled WGS sequence"/>
</dbReference>
<proteinExistence type="predicted"/>
<evidence type="ECO:0000313" key="2">
    <source>
        <dbReference type="EMBL" id="KAG5188889.1"/>
    </source>
</evidence>
<name>A0A836CKM2_9STRA</name>
<reference evidence="2" key="1">
    <citation type="submission" date="2021-02" db="EMBL/GenBank/DDBJ databases">
        <title>First Annotated Genome of the Yellow-green Alga Tribonema minus.</title>
        <authorList>
            <person name="Mahan K.M."/>
        </authorList>
    </citation>
    <scope>NUCLEOTIDE SEQUENCE</scope>
    <source>
        <strain evidence="2">UTEX B ZZ1240</strain>
    </source>
</reference>
<accession>A0A836CKM2</accession>
<evidence type="ECO:0000256" key="1">
    <source>
        <dbReference type="SAM" id="MobiDB-lite"/>
    </source>
</evidence>
<keyword evidence="3" id="KW-1185">Reference proteome</keyword>
<gene>
    <name evidence="2" type="ORF">JKP88DRAFT_253229</name>
</gene>
<dbReference type="AlphaFoldDB" id="A0A836CKM2"/>
<dbReference type="EMBL" id="JAFCMP010000061">
    <property type="protein sequence ID" value="KAG5188889.1"/>
    <property type="molecule type" value="Genomic_DNA"/>
</dbReference>
<organism evidence="2 3">
    <name type="scientific">Tribonema minus</name>
    <dbReference type="NCBI Taxonomy" id="303371"/>
    <lineage>
        <taxon>Eukaryota</taxon>
        <taxon>Sar</taxon>
        <taxon>Stramenopiles</taxon>
        <taxon>Ochrophyta</taxon>
        <taxon>PX clade</taxon>
        <taxon>Xanthophyceae</taxon>
        <taxon>Tribonematales</taxon>
        <taxon>Tribonemataceae</taxon>
        <taxon>Tribonema</taxon>
    </lineage>
</organism>